<protein>
    <submittedName>
        <fullName evidence="1">Uncharacterized protein</fullName>
    </submittedName>
</protein>
<reference evidence="2" key="1">
    <citation type="journal article" date="2022" name="ISME J.">
        <title>Genetic and phylogenetic analysis of dissimilatory iodate-reducing bacteria identifies potential niches across the world's oceans.</title>
        <authorList>
            <person name="Reyes-Umana V."/>
            <person name="Henning Z."/>
            <person name="Lee K."/>
            <person name="Barnum T.P."/>
            <person name="Coates J.D."/>
        </authorList>
    </citation>
    <scope>NUCLEOTIDE SEQUENCE [LARGE SCALE GENOMIC DNA]</scope>
    <source>
        <strain evidence="2">IR12</strain>
    </source>
</reference>
<dbReference type="EMBL" id="JAEKFT010000010">
    <property type="protein sequence ID" value="MBT0961695.1"/>
    <property type="molecule type" value="Genomic_DNA"/>
</dbReference>
<organism evidence="1 2">
    <name type="scientific">Denitromonas iodatirespirans</name>
    <dbReference type="NCBI Taxonomy" id="2795389"/>
    <lineage>
        <taxon>Bacteria</taxon>
        <taxon>Pseudomonadati</taxon>
        <taxon>Pseudomonadota</taxon>
        <taxon>Betaproteobacteria</taxon>
        <taxon>Rhodocyclales</taxon>
        <taxon>Zoogloeaceae</taxon>
        <taxon>Denitromonas</taxon>
    </lineage>
</organism>
<comment type="caution">
    <text evidence="1">The sequence shown here is derived from an EMBL/GenBank/DDBJ whole genome shotgun (WGS) entry which is preliminary data.</text>
</comment>
<keyword evidence="2" id="KW-1185">Reference proteome</keyword>
<evidence type="ECO:0000313" key="2">
    <source>
        <dbReference type="Proteomes" id="UP000694660"/>
    </source>
</evidence>
<dbReference type="Proteomes" id="UP000694660">
    <property type="component" value="Unassembled WGS sequence"/>
</dbReference>
<evidence type="ECO:0000313" key="1">
    <source>
        <dbReference type="EMBL" id="MBT0961695.1"/>
    </source>
</evidence>
<accession>A0A944D7V5</accession>
<dbReference type="AlphaFoldDB" id="A0A944D7V5"/>
<sequence length="166" mass="18455">MRQHVSTTEINPHTARLIAAAQSVQLLLDNGDMFSGDEAGTDRAVKALDELQAASTLADQYQSAALLSPFERYRNEILGCHSTAYRLQALVLHLWNNDDWPVKLANLMASADERYERIAIELIASYGHNGENDPHFMALGRLLAEERMAELAETTEQVFGRLGEQG</sequence>
<name>A0A944D7V5_DENI1</name>
<dbReference type="RefSeq" id="WP_214361451.1">
    <property type="nucleotide sequence ID" value="NZ_JAEKFT010000010.1"/>
</dbReference>
<gene>
    <name evidence="1" type="ORF">I8J34_10980</name>
</gene>
<proteinExistence type="predicted"/>